<dbReference type="Pfam" id="PF00675">
    <property type="entry name" value="Peptidase_M16"/>
    <property type="match status" value="1"/>
</dbReference>
<reference evidence="11 12" key="1">
    <citation type="submission" date="2021-08" db="EMBL/GenBank/DDBJ databases">
        <title>Draft Genome Sequence of Phanerochaete sordida strain YK-624.</title>
        <authorList>
            <person name="Mori T."/>
            <person name="Dohra H."/>
            <person name="Suzuki T."/>
            <person name="Kawagishi H."/>
            <person name="Hirai H."/>
        </authorList>
    </citation>
    <scope>NUCLEOTIDE SEQUENCE [LARGE SCALE GENOMIC DNA]</scope>
    <source>
        <strain evidence="11 12">YK-624</strain>
    </source>
</reference>
<keyword evidence="4" id="KW-0378">Hydrolase</keyword>
<dbReference type="PANTHER" id="PTHR43690">
    <property type="entry name" value="NARDILYSIN"/>
    <property type="match status" value="1"/>
</dbReference>
<feature type="domain" description="Peptidase M16 middle/third" evidence="9">
    <location>
        <begin position="418"/>
        <end position="710"/>
    </location>
</feature>
<dbReference type="Proteomes" id="UP000703269">
    <property type="component" value="Unassembled WGS sequence"/>
</dbReference>
<dbReference type="InterPro" id="IPR032632">
    <property type="entry name" value="Peptidase_M16_M"/>
</dbReference>
<evidence type="ECO:0000313" key="12">
    <source>
        <dbReference type="Proteomes" id="UP000703269"/>
    </source>
</evidence>
<evidence type="ECO:0000256" key="4">
    <source>
        <dbReference type="ARBA" id="ARBA00022801"/>
    </source>
</evidence>
<evidence type="ECO:0000256" key="6">
    <source>
        <dbReference type="ARBA" id="ARBA00023049"/>
    </source>
</evidence>
<keyword evidence="3" id="KW-0479">Metal-binding</keyword>
<dbReference type="GO" id="GO:0051603">
    <property type="term" value="P:proteolysis involved in protein catabolic process"/>
    <property type="evidence" value="ECO:0007669"/>
    <property type="project" value="TreeGrafter"/>
</dbReference>
<proteinExistence type="inferred from homology"/>
<dbReference type="InterPro" id="IPR011249">
    <property type="entry name" value="Metalloenz_LuxS/M16"/>
</dbReference>
<dbReference type="GO" id="GO:0043171">
    <property type="term" value="P:peptide catabolic process"/>
    <property type="evidence" value="ECO:0007669"/>
    <property type="project" value="TreeGrafter"/>
</dbReference>
<evidence type="ECO:0000313" key="11">
    <source>
        <dbReference type="EMBL" id="GJE83931.1"/>
    </source>
</evidence>
<keyword evidence="2" id="KW-0645">Protease</keyword>
<keyword evidence="6" id="KW-0482">Metalloprotease</keyword>
<organism evidence="11 12">
    <name type="scientific">Phanerochaete sordida</name>
    <dbReference type="NCBI Taxonomy" id="48140"/>
    <lineage>
        <taxon>Eukaryota</taxon>
        <taxon>Fungi</taxon>
        <taxon>Dikarya</taxon>
        <taxon>Basidiomycota</taxon>
        <taxon>Agaricomycotina</taxon>
        <taxon>Agaricomycetes</taxon>
        <taxon>Polyporales</taxon>
        <taxon>Phanerochaetaceae</taxon>
        <taxon>Phanerochaete</taxon>
    </lineage>
</organism>
<evidence type="ECO:0000256" key="5">
    <source>
        <dbReference type="ARBA" id="ARBA00022833"/>
    </source>
</evidence>
<dbReference type="Pfam" id="PF05193">
    <property type="entry name" value="Peptidase_M16_C"/>
    <property type="match status" value="1"/>
</dbReference>
<gene>
    <name evidence="11" type="ORF">PsYK624_000040</name>
</gene>
<dbReference type="Gene3D" id="3.30.830.10">
    <property type="entry name" value="Metalloenzyme, LuxS/M16 peptidase-like"/>
    <property type="match status" value="4"/>
</dbReference>
<dbReference type="AlphaFoldDB" id="A0A9P3FWK1"/>
<dbReference type="OrthoDB" id="952271at2759"/>
<evidence type="ECO:0000259" key="7">
    <source>
        <dbReference type="Pfam" id="PF00675"/>
    </source>
</evidence>
<evidence type="ECO:0000259" key="8">
    <source>
        <dbReference type="Pfam" id="PF05193"/>
    </source>
</evidence>
<evidence type="ECO:0000256" key="1">
    <source>
        <dbReference type="ARBA" id="ARBA00007261"/>
    </source>
</evidence>
<dbReference type="InterPro" id="IPR011765">
    <property type="entry name" value="Pept_M16_N"/>
</dbReference>
<dbReference type="InterPro" id="IPR050626">
    <property type="entry name" value="Peptidase_M16"/>
</dbReference>
<dbReference type="EMBL" id="BPQB01000001">
    <property type="protein sequence ID" value="GJE83931.1"/>
    <property type="molecule type" value="Genomic_DNA"/>
</dbReference>
<dbReference type="InterPro" id="IPR054734">
    <property type="entry name" value="PqqF-like_C_4"/>
</dbReference>
<dbReference type="Pfam" id="PF22456">
    <property type="entry name" value="PqqF-like_C_4"/>
    <property type="match status" value="1"/>
</dbReference>
<feature type="domain" description="Peptidase M16 N-terminal" evidence="7">
    <location>
        <begin position="53"/>
        <end position="188"/>
    </location>
</feature>
<evidence type="ECO:0000259" key="10">
    <source>
        <dbReference type="Pfam" id="PF22456"/>
    </source>
</evidence>
<sequence>MVDPAWTSGPLWQTVPATGTTPEYSVFTGSVAKPELDDREYRLIRLSNGIQSVLVHDAQTDKAAASVYINVGHLQDPDDVPGLAHFCEHMIMKGSEPYPAENDWMSFIQSNGGVKNGVTGPAWQDYYFSINPAALSDALPRLAAFFWGPLFAPNLTAREMHAVDSENKRNLQNDARRVHQLSKFLSVPGHPWRKFGTGNIATLTEAARKTIEDHGESPDVLDGDGGPVGREVRRRLIEWWQQNYCAGRMVLAVVGKEPLDELVQMVVPTFSKVQNRGLNPRPILTQPTWDSEQMGTIVFGKAVKDYHYFQLAFQMPDQAPLFQTKPGSFVAHFLGHEGPGSVYSYLKEKGWLLSLSAGPSTDNRSVPRFTIYGTLTKEGYLHYQDVLLAIYKYLSLLRASTFAPYHFAEIAQMAATSFRFAEKYQPHEYARNLARSLLNPLPPERILDGGALVREWDEQGVREFLELLRPENGRAMLMAKDHDSAVLGLGESEVKWEVEKWYGTEYIVRRLGDDFMEKANLPNTNAELSLPGPNPYIPENLTIEKREVDKPAPAPVKLYETPRLVLWYKKDDQFWAPRAHVRLTIRFPDAYVTPRHAVLTRLFTDLVEDALSGITYDASLAGLHYSLINEKEGLYVSVRGYNDKLPVLLGTVIDRLQTVDIREDRLKVFSEQLERTYKNFYLGQPSNLAQHYVASALIERTWTPAEKLAEIPHISLADLKHHKTNLLSKVHFEILVTGNVKHDQATQIAQDIEARLNDSRVLPPAEWHRDRSLILSASSDYVLHKKHANSKELNSALTYYCHFGDIADDRLRATLKFLVHLVKEPSFSQLRTVEQLGYVVSTTLRSAVGSMGLDIKVQSLKPPAYVEERVDAFLTSFRDALAGFTPDRLAEEKNALVLRLLERPKNLAEETSRFWDQIEGGYYDFQRREVDAATVQGLSLDELLAAYDAFVLPQATARRKLSMHLVASQTENAPRSTSALVSEETEASFKAGLACSAAALPVARARHEEIRAPRL</sequence>
<comment type="caution">
    <text evidence="11">The sequence shown here is derived from an EMBL/GenBank/DDBJ whole genome shotgun (WGS) entry which is preliminary data.</text>
</comment>
<dbReference type="GO" id="GO:0004222">
    <property type="term" value="F:metalloendopeptidase activity"/>
    <property type="evidence" value="ECO:0007669"/>
    <property type="project" value="TreeGrafter"/>
</dbReference>
<dbReference type="PANTHER" id="PTHR43690:SF18">
    <property type="entry name" value="INSULIN-DEGRADING ENZYME-RELATED"/>
    <property type="match status" value="1"/>
</dbReference>
<protein>
    <submittedName>
        <fullName evidence="11">LuxS/MPP-like metallohydrolase</fullName>
    </submittedName>
</protein>
<feature type="domain" description="Coenzyme PQQ synthesis protein F-like C-terminal lobe" evidence="10">
    <location>
        <begin position="818"/>
        <end position="915"/>
    </location>
</feature>
<keyword evidence="12" id="KW-1185">Reference proteome</keyword>
<dbReference type="InterPro" id="IPR007863">
    <property type="entry name" value="Peptidase_M16_C"/>
</dbReference>
<dbReference type="GO" id="GO:0046872">
    <property type="term" value="F:metal ion binding"/>
    <property type="evidence" value="ECO:0007669"/>
    <property type="project" value="UniProtKB-KW"/>
</dbReference>
<feature type="domain" description="Peptidase M16 C-terminal" evidence="8">
    <location>
        <begin position="234"/>
        <end position="410"/>
    </location>
</feature>
<dbReference type="FunFam" id="3.30.830.10:FF:000003">
    <property type="entry name" value="Insulin-degrading enzyme"/>
    <property type="match status" value="1"/>
</dbReference>
<dbReference type="GO" id="GO:0005829">
    <property type="term" value="C:cytosol"/>
    <property type="evidence" value="ECO:0007669"/>
    <property type="project" value="TreeGrafter"/>
</dbReference>
<keyword evidence="5" id="KW-0862">Zinc</keyword>
<evidence type="ECO:0000259" key="9">
    <source>
        <dbReference type="Pfam" id="PF16187"/>
    </source>
</evidence>
<dbReference type="FunFam" id="3.30.830.10:FF:000005">
    <property type="entry name" value="nardilysin isoform X1"/>
    <property type="match status" value="1"/>
</dbReference>
<accession>A0A9P3FWK1</accession>
<dbReference type="SUPFAM" id="SSF63411">
    <property type="entry name" value="LuxS/MPP-like metallohydrolase"/>
    <property type="match status" value="4"/>
</dbReference>
<comment type="similarity">
    <text evidence="1">Belongs to the peptidase M16 family.</text>
</comment>
<name>A0A9P3FWK1_9APHY</name>
<dbReference type="Pfam" id="PF16187">
    <property type="entry name" value="Peptidase_M16_M"/>
    <property type="match status" value="1"/>
</dbReference>
<evidence type="ECO:0000256" key="3">
    <source>
        <dbReference type="ARBA" id="ARBA00022723"/>
    </source>
</evidence>
<dbReference type="GO" id="GO:0005739">
    <property type="term" value="C:mitochondrion"/>
    <property type="evidence" value="ECO:0007669"/>
    <property type="project" value="TreeGrafter"/>
</dbReference>
<evidence type="ECO:0000256" key="2">
    <source>
        <dbReference type="ARBA" id="ARBA00022670"/>
    </source>
</evidence>